<dbReference type="AlphaFoldDB" id="A0AAW1IRU7"/>
<keyword evidence="1" id="KW-0547">Nucleotide-binding</keyword>
<name>A0AAW1IRU7_SAPOF</name>
<dbReference type="GO" id="GO:0004674">
    <property type="term" value="F:protein serine/threonine kinase activity"/>
    <property type="evidence" value="ECO:0007669"/>
    <property type="project" value="TreeGrafter"/>
</dbReference>
<keyword evidence="2" id="KW-0067">ATP-binding</keyword>
<dbReference type="InterPro" id="IPR011009">
    <property type="entry name" value="Kinase-like_dom_sf"/>
</dbReference>
<organism evidence="4 5">
    <name type="scientific">Saponaria officinalis</name>
    <name type="common">Common soapwort</name>
    <name type="synonym">Lychnis saponaria</name>
    <dbReference type="NCBI Taxonomy" id="3572"/>
    <lineage>
        <taxon>Eukaryota</taxon>
        <taxon>Viridiplantae</taxon>
        <taxon>Streptophyta</taxon>
        <taxon>Embryophyta</taxon>
        <taxon>Tracheophyta</taxon>
        <taxon>Spermatophyta</taxon>
        <taxon>Magnoliopsida</taxon>
        <taxon>eudicotyledons</taxon>
        <taxon>Gunneridae</taxon>
        <taxon>Pentapetalae</taxon>
        <taxon>Caryophyllales</taxon>
        <taxon>Caryophyllaceae</taxon>
        <taxon>Caryophylleae</taxon>
        <taxon>Saponaria</taxon>
    </lineage>
</organism>
<dbReference type="GO" id="GO:0005886">
    <property type="term" value="C:plasma membrane"/>
    <property type="evidence" value="ECO:0007669"/>
    <property type="project" value="TreeGrafter"/>
</dbReference>
<accession>A0AAW1IRU7</accession>
<dbReference type="InterPro" id="IPR000719">
    <property type="entry name" value="Prot_kinase_dom"/>
</dbReference>
<dbReference type="InterPro" id="IPR001245">
    <property type="entry name" value="Ser-Thr/Tyr_kinase_cat_dom"/>
</dbReference>
<proteinExistence type="predicted"/>
<dbReference type="PANTHER" id="PTHR27005">
    <property type="entry name" value="WALL-ASSOCIATED RECEPTOR KINASE-LIKE 21"/>
    <property type="match status" value="1"/>
</dbReference>
<dbReference type="Gene3D" id="3.30.200.20">
    <property type="entry name" value="Phosphorylase Kinase, domain 1"/>
    <property type="match status" value="1"/>
</dbReference>
<gene>
    <name evidence="4" type="ORF">RND81_09G247600</name>
</gene>
<dbReference type="Pfam" id="PF07714">
    <property type="entry name" value="PK_Tyr_Ser-Thr"/>
    <property type="match status" value="1"/>
</dbReference>
<dbReference type="PROSITE" id="PS50011">
    <property type="entry name" value="PROTEIN_KINASE_DOM"/>
    <property type="match status" value="1"/>
</dbReference>
<dbReference type="EMBL" id="JBDFQZ010000009">
    <property type="protein sequence ID" value="KAK9692196.1"/>
    <property type="molecule type" value="Genomic_DNA"/>
</dbReference>
<comment type="caution">
    <text evidence="4">The sequence shown here is derived from an EMBL/GenBank/DDBJ whole genome shotgun (WGS) entry which is preliminary data.</text>
</comment>
<dbReference type="GO" id="GO:0005524">
    <property type="term" value="F:ATP binding"/>
    <property type="evidence" value="ECO:0007669"/>
    <property type="project" value="UniProtKB-KW"/>
</dbReference>
<dbReference type="SUPFAM" id="SSF56112">
    <property type="entry name" value="Protein kinase-like (PK-like)"/>
    <property type="match status" value="1"/>
</dbReference>
<dbReference type="GO" id="GO:0007166">
    <property type="term" value="P:cell surface receptor signaling pathway"/>
    <property type="evidence" value="ECO:0007669"/>
    <property type="project" value="InterPro"/>
</dbReference>
<sequence>MKDLLRKIFMLMKSRNKRKNKEVQRFVSKEEYFIKNGAILLEKKIALSQGKDSDKGHKFFSEDEIRKATRNYDSEFIIGSYQMVVTYKGTLDGRNVSIATSEEHESYPELVEHFLTQISLATVSYHNNLLRVYGCCLETYVPMVVYQLFPRSSDVHGRSHGDMALQMPMKWRDRLRVASDIGYALSYMHNAFSKPVVIRDIASSSIHIDTPFCAKLTNFAHSVFITPGKKNLQLPIHGALGYMDPEYIETREVTEKCDVYNFGVLMLELLTARDPVEMARHGKDLVDEFVSAVKTNGGMEMIDKHVFEEGNMDEILRFVRLALTCVAKKGVARPTMTEVVDELWMIQDQGK</sequence>
<evidence type="ECO:0000313" key="5">
    <source>
        <dbReference type="Proteomes" id="UP001443914"/>
    </source>
</evidence>
<evidence type="ECO:0000259" key="3">
    <source>
        <dbReference type="PROSITE" id="PS50011"/>
    </source>
</evidence>
<evidence type="ECO:0000256" key="2">
    <source>
        <dbReference type="ARBA" id="ARBA00022840"/>
    </source>
</evidence>
<evidence type="ECO:0000256" key="1">
    <source>
        <dbReference type="ARBA" id="ARBA00022741"/>
    </source>
</evidence>
<evidence type="ECO:0000313" key="4">
    <source>
        <dbReference type="EMBL" id="KAK9692196.1"/>
    </source>
</evidence>
<keyword evidence="5" id="KW-1185">Reference proteome</keyword>
<reference evidence="4" key="1">
    <citation type="submission" date="2024-03" db="EMBL/GenBank/DDBJ databases">
        <title>WGS assembly of Saponaria officinalis var. Norfolk2.</title>
        <authorList>
            <person name="Jenkins J."/>
            <person name="Shu S."/>
            <person name="Grimwood J."/>
            <person name="Barry K."/>
            <person name="Goodstein D."/>
            <person name="Schmutz J."/>
            <person name="Leebens-Mack J."/>
            <person name="Osbourn A."/>
        </authorList>
    </citation>
    <scope>NUCLEOTIDE SEQUENCE [LARGE SCALE GENOMIC DNA]</scope>
    <source>
        <strain evidence="4">JIC</strain>
    </source>
</reference>
<dbReference type="Proteomes" id="UP001443914">
    <property type="component" value="Unassembled WGS sequence"/>
</dbReference>
<feature type="domain" description="Protein kinase" evidence="3">
    <location>
        <begin position="72"/>
        <end position="345"/>
    </location>
</feature>
<protein>
    <recommendedName>
        <fullName evidence="3">Protein kinase domain-containing protein</fullName>
    </recommendedName>
</protein>
<dbReference type="Gene3D" id="1.10.510.10">
    <property type="entry name" value="Transferase(Phosphotransferase) domain 1"/>
    <property type="match status" value="1"/>
</dbReference>
<dbReference type="PANTHER" id="PTHR27005:SF468">
    <property type="entry name" value="OS01G0310500 PROTEIN"/>
    <property type="match status" value="1"/>
</dbReference>
<dbReference type="InterPro" id="IPR045274">
    <property type="entry name" value="WAK-like"/>
</dbReference>